<dbReference type="EMBL" id="AP028917">
    <property type="protein sequence ID" value="BES98841.1"/>
    <property type="molecule type" value="Genomic_DNA"/>
</dbReference>
<evidence type="ECO:0000313" key="1">
    <source>
        <dbReference type="EMBL" id="BES98841.1"/>
    </source>
</evidence>
<sequence length="96" mass="11159">MWKTPPQLGHLPKEKRTSLGGRAVWRFGKVSCAKQLEGEDESVGRDKLRLVATLKVVHSCFLVWATLPKRYSRTMRKIIMRPFPILAPDIERYYDC</sequence>
<keyword evidence="2" id="KW-1185">Reference proteome</keyword>
<organism evidence="1 2">
    <name type="scientific">Nesidiocoris tenuis</name>
    <dbReference type="NCBI Taxonomy" id="355587"/>
    <lineage>
        <taxon>Eukaryota</taxon>
        <taxon>Metazoa</taxon>
        <taxon>Ecdysozoa</taxon>
        <taxon>Arthropoda</taxon>
        <taxon>Hexapoda</taxon>
        <taxon>Insecta</taxon>
        <taxon>Pterygota</taxon>
        <taxon>Neoptera</taxon>
        <taxon>Paraneoptera</taxon>
        <taxon>Hemiptera</taxon>
        <taxon>Heteroptera</taxon>
        <taxon>Panheteroptera</taxon>
        <taxon>Cimicomorpha</taxon>
        <taxon>Miridae</taxon>
        <taxon>Dicyphina</taxon>
        <taxon>Nesidiocoris</taxon>
    </lineage>
</organism>
<accession>A0ABN7B358</accession>
<reference evidence="1 2" key="1">
    <citation type="submission" date="2023-09" db="EMBL/GenBank/DDBJ databases">
        <title>Nesidiocoris tenuis whole genome shotgun sequence.</title>
        <authorList>
            <person name="Shibata T."/>
            <person name="Shimoda M."/>
            <person name="Kobayashi T."/>
            <person name="Uehara T."/>
        </authorList>
    </citation>
    <scope>NUCLEOTIDE SEQUENCE [LARGE SCALE GENOMIC DNA]</scope>
    <source>
        <strain evidence="1 2">Japan</strain>
    </source>
</reference>
<gene>
    <name evidence="1" type="ORF">NTJ_11657</name>
</gene>
<evidence type="ECO:0008006" key="3">
    <source>
        <dbReference type="Google" id="ProtNLM"/>
    </source>
</evidence>
<name>A0ABN7B358_9HEMI</name>
<evidence type="ECO:0000313" key="2">
    <source>
        <dbReference type="Proteomes" id="UP001307889"/>
    </source>
</evidence>
<dbReference type="Proteomes" id="UP001307889">
    <property type="component" value="Chromosome 9"/>
</dbReference>
<protein>
    <recommendedName>
        <fullName evidence="3">SOCS box domain-containing protein</fullName>
    </recommendedName>
</protein>
<proteinExistence type="predicted"/>